<reference evidence="1 2" key="1">
    <citation type="journal article" date="2022" name="DNA Res.">
        <title>Chromosomal-level genome assembly of the orchid tree Bauhinia variegata (Leguminosae; Cercidoideae) supports the allotetraploid origin hypothesis of Bauhinia.</title>
        <authorList>
            <person name="Zhong Y."/>
            <person name="Chen Y."/>
            <person name="Zheng D."/>
            <person name="Pang J."/>
            <person name="Liu Y."/>
            <person name="Luo S."/>
            <person name="Meng S."/>
            <person name="Qian L."/>
            <person name="Wei D."/>
            <person name="Dai S."/>
            <person name="Zhou R."/>
        </authorList>
    </citation>
    <scope>NUCLEOTIDE SEQUENCE [LARGE SCALE GENOMIC DNA]</scope>
    <source>
        <strain evidence="1">BV-YZ2020</strain>
    </source>
</reference>
<name>A0ACB9KL10_BAUVA</name>
<gene>
    <name evidence="1" type="ORF">L6164_037695</name>
</gene>
<protein>
    <submittedName>
        <fullName evidence="1">Uncharacterized protein</fullName>
    </submittedName>
</protein>
<dbReference type="EMBL" id="CM039439">
    <property type="protein sequence ID" value="KAI4297830.1"/>
    <property type="molecule type" value="Genomic_DNA"/>
</dbReference>
<evidence type="ECO:0000313" key="2">
    <source>
        <dbReference type="Proteomes" id="UP000828941"/>
    </source>
</evidence>
<keyword evidence="2" id="KW-1185">Reference proteome</keyword>
<sequence>MKRNLENGVAMLNDSYNYLGQEVQKLRHEAMEIEKEVSKVAEAMSLKMQSLESKAEDIGNMAGISLDKQQKLLDGQSTALEGLSSLFEFQSKALEESRKTLQHFAEYGHKQQEELIQRQNQLQQLHDRLMANSKSIVPWLYLGLCATLVMEISLLYFSNDHIEEQTWIISMIRSAFMLVASAWLLYAIFTYRDHEMLNHKMLVNLVDKVNKMEKQKELSWEMDSDVDCSEWIDEDLPDDVNCVEDPDYMLPEVIRKNSITASTTLRKYNLSCRNYKN</sequence>
<accession>A0ACB9KL10</accession>
<evidence type="ECO:0000313" key="1">
    <source>
        <dbReference type="EMBL" id="KAI4297830.1"/>
    </source>
</evidence>
<proteinExistence type="predicted"/>
<comment type="caution">
    <text evidence="1">The sequence shown here is derived from an EMBL/GenBank/DDBJ whole genome shotgun (WGS) entry which is preliminary data.</text>
</comment>
<dbReference type="Proteomes" id="UP000828941">
    <property type="component" value="Chromosome 14"/>
</dbReference>
<organism evidence="1 2">
    <name type="scientific">Bauhinia variegata</name>
    <name type="common">Purple orchid tree</name>
    <name type="synonym">Phanera variegata</name>
    <dbReference type="NCBI Taxonomy" id="167791"/>
    <lineage>
        <taxon>Eukaryota</taxon>
        <taxon>Viridiplantae</taxon>
        <taxon>Streptophyta</taxon>
        <taxon>Embryophyta</taxon>
        <taxon>Tracheophyta</taxon>
        <taxon>Spermatophyta</taxon>
        <taxon>Magnoliopsida</taxon>
        <taxon>eudicotyledons</taxon>
        <taxon>Gunneridae</taxon>
        <taxon>Pentapetalae</taxon>
        <taxon>rosids</taxon>
        <taxon>fabids</taxon>
        <taxon>Fabales</taxon>
        <taxon>Fabaceae</taxon>
        <taxon>Cercidoideae</taxon>
        <taxon>Cercideae</taxon>
        <taxon>Bauhiniinae</taxon>
        <taxon>Bauhinia</taxon>
    </lineage>
</organism>